<comment type="similarity">
    <text evidence="2">Belongs to the MreD family.</text>
</comment>
<evidence type="ECO:0000313" key="9">
    <source>
        <dbReference type="EMBL" id="SOD68544.1"/>
    </source>
</evidence>
<keyword evidence="5" id="KW-0133">Cell shape</keyword>
<dbReference type="Pfam" id="PF04093">
    <property type="entry name" value="MreD"/>
    <property type="match status" value="1"/>
</dbReference>
<feature type="transmembrane region" description="Helical" evidence="8">
    <location>
        <begin position="58"/>
        <end position="91"/>
    </location>
</feature>
<organism evidence="9 10">
    <name type="scientific">Alysiella filiformis DSM 16848</name>
    <dbReference type="NCBI Taxonomy" id="1120981"/>
    <lineage>
        <taxon>Bacteria</taxon>
        <taxon>Pseudomonadati</taxon>
        <taxon>Pseudomonadota</taxon>
        <taxon>Betaproteobacteria</taxon>
        <taxon>Neisseriales</taxon>
        <taxon>Neisseriaceae</taxon>
        <taxon>Alysiella</taxon>
    </lineage>
</organism>
<evidence type="ECO:0000256" key="2">
    <source>
        <dbReference type="ARBA" id="ARBA00007776"/>
    </source>
</evidence>
<evidence type="ECO:0000256" key="3">
    <source>
        <dbReference type="ARBA" id="ARBA00022475"/>
    </source>
</evidence>
<dbReference type="RefSeq" id="WP_097114341.1">
    <property type="nucleotide sequence ID" value="NZ_CP083931.1"/>
</dbReference>
<feature type="transmembrane region" description="Helical" evidence="8">
    <location>
        <begin position="14"/>
        <end position="38"/>
    </location>
</feature>
<dbReference type="PANTHER" id="PTHR37484">
    <property type="entry name" value="ROD SHAPE-DETERMINING PROTEIN MRED"/>
    <property type="match status" value="1"/>
</dbReference>
<keyword evidence="6 8" id="KW-1133">Transmembrane helix</keyword>
<reference evidence="9 10" key="1">
    <citation type="submission" date="2017-09" db="EMBL/GenBank/DDBJ databases">
        <authorList>
            <person name="Ehlers B."/>
            <person name="Leendertz F.H."/>
        </authorList>
    </citation>
    <scope>NUCLEOTIDE SEQUENCE [LARGE SCALE GENOMIC DNA]</scope>
    <source>
        <strain evidence="9 10">DSM 16848</strain>
    </source>
</reference>
<dbReference type="OrthoDB" id="5297408at2"/>
<feature type="transmembrane region" description="Helical" evidence="8">
    <location>
        <begin position="103"/>
        <end position="125"/>
    </location>
</feature>
<sequence length="165" mass="18828">MNYEDSYHRLPNKLIFGSFVLAMILDFIPFSGSLYWLPEFTALILIYWLINRPQSVNIGVAFFVGLLVDIGTVSPLGAHSLAYMISAYLIIANHHQFVMFNYGFQTVLVLLALLGNELILVGIRFLNEQRFSGWLILLAPVLGAIIWPILNKIMHALIHNKRKQR</sequence>
<evidence type="ECO:0000256" key="6">
    <source>
        <dbReference type="ARBA" id="ARBA00022989"/>
    </source>
</evidence>
<evidence type="ECO:0000256" key="1">
    <source>
        <dbReference type="ARBA" id="ARBA00004651"/>
    </source>
</evidence>
<evidence type="ECO:0000256" key="7">
    <source>
        <dbReference type="ARBA" id="ARBA00023136"/>
    </source>
</evidence>
<keyword evidence="10" id="KW-1185">Reference proteome</keyword>
<feature type="transmembrane region" description="Helical" evidence="8">
    <location>
        <begin position="131"/>
        <end position="150"/>
    </location>
</feature>
<gene>
    <name evidence="9" type="ORF">SAMN02746062_01303</name>
</gene>
<accession>A0A286ECI0</accession>
<evidence type="ECO:0000256" key="5">
    <source>
        <dbReference type="ARBA" id="ARBA00022960"/>
    </source>
</evidence>
<dbReference type="GO" id="GO:0008360">
    <property type="term" value="P:regulation of cell shape"/>
    <property type="evidence" value="ECO:0007669"/>
    <property type="project" value="UniProtKB-KW"/>
</dbReference>
<dbReference type="InterPro" id="IPR026034">
    <property type="entry name" value="MreD_proteobac"/>
</dbReference>
<evidence type="ECO:0000256" key="8">
    <source>
        <dbReference type="SAM" id="Phobius"/>
    </source>
</evidence>
<dbReference type="PIRSF" id="PIRSF018472">
    <property type="entry name" value="MreD_proteobac"/>
    <property type="match status" value="1"/>
</dbReference>
<comment type="subcellular location">
    <subcellularLocation>
        <location evidence="1">Cell membrane</location>
        <topology evidence="1">Multi-pass membrane protein</topology>
    </subcellularLocation>
</comment>
<dbReference type="NCBIfam" id="TIGR03426">
    <property type="entry name" value="shape_MreD"/>
    <property type="match status" value="1"/>
</dbReference>
<dbReference type="GO" id="GO:0005886">
    <property type="term" value="C:plasma membrane"/>
    <property type="evidence" value="ECO:0007669"/>
    <property type="project" value="UniProtKB-SubCell"/>
</dbReference>
<evidence type="ECO:0000256" key="4">
    <source>
        <dbReference type="ARBA" id="ARBA00022692"/>
    </source>
</evidence>
<dbReference type="AlphaFoldDB" id="A0A286ECI0"/>
<protein>
    <submittedName>
        <fullName evidence="9">Rod shape-determining protein MreD</fullName>
    </submittedName>
</protein>
<keyword evidence="3" id="KW-1003">Cell membrane</keyword>
<evidence type="ECO:0000313" key="10">
    <source>
        <dbReference type="Proteomes" id="UP000219669"/>
    </source>
</evidence>
<dbReference type="Proteomes" id="UP000219669">
    <property type="component" value="Unassembled WGS sequence"/>
</dbReference>
<dbReference type="InterPro" id="IPR007227">
    <property type="entry name" value="Cell_shape_determining_MreD"/>
</dbReference>
<keyword evidence="4 8" id="KW-0812">Transmembrane</keyword>
<name>A0A286ECI0_9NEIS</name>
<proteinExistence type="inferred from homology"/>
<dbReference type="PANTHER" id="PTHR37484:SF1">
    <property type="entry name" value="ROD SHAPE-DETERMINING PROTEIN MRED"/>
    <property type="match status" value="1"/>
</dbReference>
<keyword evidence="7 8" id="KW-0472">Membrane</keyword>
<dbReference type="EMBL" id="OCNF01000009">
    <property type="protein sequence ID" value="SOD68544.1"/>
    <property type="molecule type" value="Genomic_DNA"/>
</dbReference>